<feature type="transmembrane region" description="Helical" evidence="6">
    <location>
        <begin position="47"/>
        <end position="66"/>
    </location>
</feature>
<keyword evidence="4 6" id="KW-1133">Transmembrane helix</keyword>
<keyword evidence="5 6" id="KW-0472">Membrane</keyword>
<comment type="subcellular location">
    <subcellularLocation>
        <location evidence="1">Membrane</location>
    </subcellularLocation>
</comment>
<name>A0ABD0XVA5_9HEMI</name>
<evidence type="ECO:0000256" key="4">
    <source>
        <dbReference type="ARBA" id="ARBA00022989"/>
    </source>
</evidence>
<reference evidence="7 8" key="1">
    <citation type="submission" date="2024-07" db="EMBL/GenBank/DDBJ databases">
        <title>Chromosome-level genome assembly of the water stick insect Ranatra chinensis (Heteroptera: Nepidae).</title>
        <authorList>
            <person name="Liu X."/>
        </authorList>
    </citation>
    <scope>NUCLEOTIDE SEQUENCE [LARGE SCALE GENOMIC DNA]</scope>
    <source>
        <strain evidence="7">Cailab_2021Rc</strain>
        <tissue evidence="7">Muscle</tissue>
    </source>
</reference>
<evidence type="ECO:0000313" key="7">
    <source>
        <dbReference type="EMBL" id="KAL1115103.1"/>
    </source>
</evidence>
<dbReference type="AlphaFoldDB" id="A0ABD0XVA5"/>
<sequence length="116" mass="12448">MLSNGLAFNNRHGLFLAGSVPSLAAGLVFGSVLGYGSYQTSRDPQNFHLALGTSALLGGIMGVRFYNSGKLMPAGVITALRYITFGCVRLNREVTMINGKALRFSECSRPSNNFKL</sequence>
<dbReference type="InterPro" id="IPR044890">
    <property type="entry name" value="TMEM14_sf"/>
</dbReference>
<proteinExistence type="inferred from homology"/>
<organism evidence="7 8">
    <name type="scientific">Ranatra chinensis</name>
    <dbReference type="NCBI Taxonomy" id="642074"/>
    <lineage>
        <taxon>Eukaryota</taxon>
        <taxon>Metazoa</taxon>
        <taxon>Ecdysozoa</taxon>
        <taxon>Arthropoda</taxon>
        <taxon>Hexapoda</taxon>
        <taxon>Insecta</taxon>
        <taxon>Pterygota</taxon>
        <taxon>Neoptera</taxon>
        <taxon>Paraneoptera</taxon>
        <taxon>Hemiptera</taxon>
        <taxon>Heteroptera</taxon>
        <taxon>Panheteroptera</taxon>
        <taxon>Nepomorpha</taxon>
        <taxon>Nepidae</taxon>
        <taxon>Ranatrinae</taxon>
        <taxon>Ranatra</taxon>
    </lineage>
</organism>
<feature type="transmembrane region" description="Helical" evidence="6">
    <location>
        <begin position="12"/>
        <end position="35"/>
    </location>
</feature>
<comment type="similarity">
    <text evidence="2">Belongs to the TMEM14 family.</text>
</comment>
<dbReference type="PANTHER" id="PTHR12668:SF43">
    <property type="entry name" value="TRANSMEMBRANE PROTEIN 14 HOMOLOG"/>
    <property type="match status" value="1"/>
</dbReference>
<gene>
    <name evidence="7" type="ORF">AAG570_007134</name>
</gene>
<evidence type="ECO:0000256" key="6">
    <source>
        <dbReference type="SAM" id="Phobius"/>
    </source>
</evidence>
<protein>
    <recommendedName>
        <fullName evidence="9">Transmembrane protein 14C</fullName>
    </recommendedName>
</protein>
<evidence type="ECO:0000256" key="2">
    <source>
        <dbReference type="ARBA" id="ARBA00007590"/>
    </source>
</evidence>
<evidence type="ECO:0000256" key="1">
    <source>
        <dbReference type="ARBA" id="ARBA00004370"/>
    </source>
</evidence>
<dbReference type="InterPro" id="IPR005349">
    <property type="entry name" value="TMEM14"/>
</dbReference>
<accession>A0ABD0XVA5</accession>
<evidence type="ECO:0008006" key="9">
    <source>
        <dbReference type="Google" id="ProtNLM"/>
    </source>
</evidence>
<evidence type="ECO:0000256" key="5">
    <source>
        <dbReference type="ARBA" id="ARBA00023136"/>
    </source>
</evidence>
<dbReference type="Pfam" id="PF03647">
    <property type="entry name" value="Tmemb_14"/>
    <property type="match status" value="1"/>
</dbReference>
<comment type="caution">
    <text evidence="7">The sequence shown here is derived from an EMBL/GenBank/DDBJ whole genome shotgun (WGS) entry which is preliminary data.</text>
</comment>
<dbReference type="Proteomes" id="UP001558652">
    <property type="component" value="Unassembled WGS sequence"/>
</dbReference>
<evidence type="ECO:0000256" key="3">
    <source>
        <dbReference type="ARBA" id="ARBA00022692"/>
    </source>
</evidence>
<dbReference type="EMBL" id="JBFDAA010000020">
    <property type="protein sequence ID" value="KAL1115103.1"/>
    <property type="molecule type" value="Genomic_DNA"/>
</dbReference>
<keyword evidence="8" id="KW-1185">Reference proteome</keyword>
<evidence type="ECO:0000313" key="8">
    <source>
        <dbReference type="Proteomes" id="UP001558652"/>
    </source>
</evidence>
<dbReference type="PANTHER" id="PTHR12668">
    <property type="entry name" value="TRANSMEMBRANE PROTEIN 14, 15"/>
    <property type="match status" value="1"/>
</dbReference>
<dbReference type="Gene3D" id="1.10.10.1740">
    <property type="entry name" value="Transmembrane protein 14-like"/>
    <property type="match status" value="1"/>
</dbReference>
<dbReference type="GO" id="GO:0016020">
    <property type="term" value="C:membrane"/>
    <property type="evidence" value="ECO:0007669"/>
    <property type="project" value="UniProtKB-SubCell"/>
</dbReference>
<keyword evidence="3 6" id="KW-0812">Transmembrane</keyword>